<dbReference type="OrthoDB" id="8666056at2"/>
<dbReference type="PANTHER" id="PTHR43685">
    <property type="entry name" value="GLYCOSYLTRANSFERASE"/>
    <property type="match status" value="1"/>
</dbReference>
<dbReference type="Pfam" id="PF00535">
    <property type="entry name" value="Glycos_transf_2"/>
    <property type="match status" value="1"/>
</dbReference>
<comment type="caution">
    <text evidence="2">The sequence shown here is derived from an EMBL/GenBank/DDBJ whole genome shotgun (WGS) entry which is preliminary data.</text>
</comment>
<evidence type="ECO:0000313" key="2">
    <source>
        <dbReference type="EMBL" id="TPG28795.1"/>
    </source>
</evidence>
<dbReference type="SUPFAM" id="SSF53448">
    <property type="entry name" value="Nucleotide-diphospho-sugar transferases"/>
    <property type="match status" value="1"/>
</dbReference>
<dbReference type="Proteomes" id="UP000319212">
    <property type="component" value="Unassembled WGS sequence"/>
</dbReference>
<dbReference type="GO" id="GO:0016740">
    <property type="term" value="F:transferase activity"/>
    <property type="evidence" value="ECO:0007669"/>
    <property type="project" value="UniProtKB-KW"/>
</dbReference>
<evidence type="ECO:0000259" key="1">
    <source>
        <dbReference type="Pfam" id="PF00535"/>
    </source>
</evidence>
<accession>A0A502DTJ5</accession>
<dbReference type="InterPro" id="IPR029044">
    <property type="entry name" value="Nucleotide-diphossugar_trans"/>
</dbReference>
<dbReference type="Gene3D" id="3.90.550.10">
    <property type="entry name" value="Spore Coat Polysaccharide Biosynthesis Protein SpsA, Chain A"/>
    <property type="match status" value="1"/>
</dbReference>
<sequence>MSANRPNRGAPLGPASGRTTIKKTMASNQVTAASIDTPSAPRVSVIMPSYNHARYIRSAIESVLAQTFKDLELLVSDDGSIDDTSNVVAQISDPRLSFVANPFNRGAGIVTNELIARARGEFIALLNSDDEWVADKLERQVRMLDEDPSLAACFTRAQWIDSEGKALGDDQVEYGDVFNKENRSQAMWLRWFFFSGNCLCHPSVLIRKDCYDVLGDYDNRLRQLPDFEMWVRLVKRWPIHIMSERLLRFRILPGENASSPTLKNARRGNNETFFILSKFFDDVSPELLKEGFGDLLRDPNAVGESSIGAEKALLYFSPGLGNPRIYGLVGTAALHRLLGAGVDPSELKQKYGIDDRFFQEVTGDLDTFTNVVTAQPSLLGRLPNSVREGLSPYTARELIVEFAIRVVRRLSGRRT</sequence>
<dbReference type="AlphaFoldDB" id="A0A502DTJ5"/>
<protein>
    <submittedName>
        <fullName evidence="2">Glycosyltransferase</fullName>
    </submittedName>
</protein>
<evidence type="ECO:0000313" key="3">
    <source>
        <dbReference type="Proteomes" id="UP000319212"/>
    </source>
</evidence>
<reference evidence="2 3" key="1">
    <citation type="journal article" date="2019" name="Environ. Microbiol.">
        <title>Species interactions and distinct microbial communities in high Arctic permafrost affected cryosols are associated with the CH4 and CO2 gas fluxes.</title>
        <authorList>
            <person name="Altshuler I."/>
            <person name="Hamel J."/>
            <person name="Turney S."/>
            <person name="Magnuson E."/>
            <person name="Levesque R."/>
            <person name="Greer C."/>
            <person name="Whyte L.G."/>
        </authorList>
    </citation>
    <scope>NUCLEOTIDE SEQUENCE [LARGE SCALE GENOMIC DNA]</scope>
    <source>
        <strain evidence="2 3">S06.C</strain>
    </source>
</reference>
<dbReference type="InterPro" id="IPR050834">
    <property type="entry name" value="Glycosyltransf_2"/>
</dbReference>
<dbReference type="InterPro" id="IPR001173">
    <property type="entry name" value="Glyco_trans_2-like"/>
</dbReference>
<dbReference type="PANTHER" id="PTHR43685:SF11">
    <property type="entry name" value="GLYCOSYLTRANSFERASE TAGX-RELATED"/>
    <property type="match status" value="1"/>
</dbReference>
<gene>
    <name evidence="2" type="ORF">EAH82_08370</name>
</gene>
<organism evidence="2 3">
    <name type="scientific">Variovorax guangxiensis</name>
    <dbReference type="NCBI Taxonomy" id="1775474"/>
    <lineage>
        <taxon>Bacteria</taxon>
        <taxon>Pseudomonadati</taxon>
        <taxon>Pseudomonadota</taxon>
        <taxon>Betaproteobacteria</taxon>
        <taxon>Burkholderiales</taxon>
        <taxon>Comamonadaceae</taxon>
        <taxon>Variovorax</taxon>
    </lineage>
</organism>
<feature type="domain" description="Glycosyltransferase 2-like" evidence="1">
    <location>
        <begin position="44"/>
        <end position="205"/>
    </location>
</feature>
<keyword evidence="2" id="KW-0808">Transferase</keyword>
<name>A0A502DTJ5_9BURK</name>
<dbReference type="EMBL" id="RCZI01000002">
    <property type="protein sequence ID" value="TPG28795.1"/>
    <property type="molecule type" value="Genomic_DNA"/>
</dbReference>
<proteinExistence type="predicted"/>